<dbReference type="RefSeq" id="WP_143891330.1">
    <property type="nucleotide sequence ID" value="NZ_VJNB01000013.1"/>
</dbReference>
<feature type="region of interest" description="Disordered" evidence="1">
    <location>
        <begin position="91"/>
        <end position="113"/>
    </location>
</feature>
<name>A0A554W4J9_9BURK</name>
<accession>A0A554W4J9</accession>
<protein>
    <submittedName>
        <fullName evidence="2">Uncharacterized protein</fullName>
    </submittedName>
</protein>
<evidence type="ECO:0000313" key="2">
    <source>
        <dbReference type="EMBL" id="TSE18494.1"/>
    </source>
</evidence>
<evidence type="ECO:0000256" key="1">
    <source>
        <dbReference type="SAM" id="MobiDB-lite"/>
    </source>
</evidence>
<reference evidence="2 3" key="1">
    <citation type="submission" date="2019-07" db="EMBL/GenBank/DDBJ databases">
        <title>Tepidimonas alkaliphilus YIM 72238 draft genome.</title>
        <authorList>
            <person name="Da Costa M.S."/>
            <person name="Froufe H.J.C."/>
            <person name="Egas C."/>
            <person name="Albuquerque L."/>
        </authorList>
    </citation>
    <scope>NUCLEOTIDE SEQUENCE [LARGE SCALE GENOMIC DNA]</scope>
    <source>
        <strain evidence="2 3">YIM 72238</strain>
    </source>
</reference>
<dbReference type="Proteomes" id="UP000315736">
    <property type="component" value="Unassembled WGS sequence"/>
</dbReference>
<organism evidence="2 3">
    <name type="scientific">Tepidimonas alkaliphilus</name>
    <dbReference type="NCBI Taxonomy" id="2588942"/>
    <lineage>
        <taxon>Bacteria</taxon>
        <taxon>Pseudomonadati</taxon>
        <taxon>Pseudomonadota</taxon>
        <taxon>Betaproteobacteria</taxon>
        <taxon>Burkholderiales</taxon>
        <taxon>Tepidimonas</taxon>
    </lineage>
</organism>
<dbReference type="EMBL" id="VJNB01000013">
    <property type="protein sequence ID" value="TSE18494.1"/>
    <property type="molecule type" value="Genomic_DNA"/>
</dbReference>
<proteinExistence type="predicted"/>
<feature type="compositionally biased region" description="Pro residues" evidence="1">
    <location>
        <begin position="95"/>
        <end position="105"/>
    </location>
</feature>
<dbReference type="AlphaFoldDB" id="A0A554W4J9"/>
<evidence type="ECO:0000313" key="3">
    <source>
        <dbReference type="Proteomes" id="UP000315736"/>
    </source>
</evidence>
<gene>
    <name evidence="2" type="ORF">Talka_02137</name>
</gene>
<sequence>MKRDLYATVRPGSRQARREKLKEALPVLEQALQNGWRWGDIVELAREMLGEPSLSIGAIKNIRYRYKRLLAKRPDLAAATPVPMPISQPVSVAPMAPPPSDPAPAPVQSGESAVARVRQLHAQEKAAAAAGSLLNKTPQTPRTVARKIEDILHALEADSDMLKYPVMSAEEALALA</sequence>
<comment type="caution">
    <text evidence="2">The sequence shown here is derived from an EMBL/GenBank/DDBJ whole genome shotgun (WGS) entry which is preliminary data.</text>
</comment>
<keyword evidence="3" id="KW-1185">Reference proteome</keyword>